<dbReference type="InterPro" id="IPR050993">
    <property type="entry name" value="Isochorismatase_domain"/>
</dbReference>
<comment type="caution">
    <text evidence="2">The sequence shown here is derived from an EMBL/GenBank/DDBJ whole genome shotgun (WGS) entry which is preliminary data.</text>
</comment>
<evidence type="ECO:0000313" key="3">
    <source>
        <dbReference type="Proteomes" id="UP000053947"/>
    </source>
</evidence>
<organism evidence="2 3">
    <name type="scientific">Dehalogenimonas alkenigignens</name>
    <dbReference type="NCBI Taxonomy" id="1217799"/>
    <lineage>
        <taxon>Bacteria</taxon>
        <taxon>Bacillati</taxon>
        <taxon>Chloroflexota</taxon>
        <taxon>Dehalococcoidia</taxon>
        <taxon>Dehalococcoidales</taxon>
        <taxon>Dehalococcoidaceae</taxon>
        <taxon>Dehalogenimonas</taxon>
    </lineage>
</organism>
<proteinExistence type="predicted"/>
<evidence type="ECO:0000259" key="1">
    <source>
        <dbReference type="Pfam" id="PF00857"/>
    </source>
</evidence>
<gene>
    <name evidence="2" type="ORF">DEALK_16280</name>
</gene>
<dbReference type="PANTHER" id="PTHR14119">
    <property type="entry name" value="HYDROLASE"/>
    <property type="match status" value="1"/>
</dbReference>
<dbReference type="Pfam" id="PF00857">
    <property type="entry name" value="Isochorismatase"/>
    <property type="match status" value="1"/>
</dbReference>
<dbReference type="CDD" id="cd01012">
    <property type="entry name" value="YcaC_related"/>
    <property type="match status" value="1"/>
</dbReference>
<dbReference type="InterPro" id="IPR036380">
    <property type="entry name" value="Isochorismatase-like_sf"/>
</dbReference>
<dbReference type="EMBL" id="LFDV01000002">
    <property type="protein sequence ID" value="KTB48781.1"/>
    <property type="molecule type" value="Genomic_DNA"/>
</dbReference>
<dbReference type="Proteomes" id="UP000053947">
    <property type="component" value="Unassembled WGS sequence"/>
</dbReference>
<accession>A0A0W0GJQ3</accession>
<dbReference type="PATRIC" id="fig|1217799.6.peg.1677"/>
<name>A0A0W0GJQ3_9CHLR</name>
<dbReference type="SUPFAM" id="SSF52499">
    <property type="entry name" value="Isochorismatase-like hydrolases"/>
    <property type="match status" value="1"/>
</dbReference>
<dbReference type="AlphaFoldDB" id="A0A0W0GJQ3"/>
<feature type="domain" description="Isochorismatase-like" evidence="1">
    <location>
        <begin position="7"/>
        <end position="156"/>
    </location>
</feature>
<protein>
    <submittedName>
        <fullName evidence="2">Amidase</fullName>
    </submittedName>
</protein>
<dbReference type="PANTHER" id="PTHR14119:SF3">
    <property type="entry name" value="ISOCHORISMATASE DOMAIN-CONTAINING PROTEIN 2"/>
    <property type="match status" value="1"/>
</dbReference>
<dbReference type="Gene3D" id="3.40.50.850">
    <property type="entry name" value="Isochorismatase-like"/>
    <property type="match status" value="1"/>
</dbReference>
<keyword evidence="3" id="KW-1185">Reference proteome</keyword>
<dbReference type="RefSeq" id="WP_058439716.1">
    <property type="nucleotide sequence ID" value="NZ_KQ758903.1"/>
</dbReference>
<evidence type="ECO:0000313" key="2">
    <source>
        <dbReference type="EMBL" id="KTB48781.1"/>
    </source>
</evidence>
<reference evidence="2 3" key="1">
    <citation type="submission" date="2015-06" db="EMBL/GenBank/DDBJ databases">
        <title>Genome sequence of the organohalide-respiring Dehalogenimonas alkenigignens type strain (IP3-3T).</title>
        <authorList>
            <person name="Key T.A."/>
            <person name="Richmond D.P."/>
            <person name="Bowman K.S."/>
            <person name="Cho Y.-J."/>
            <person name="Chun J."/>
            <person name="da Costa M.S."/>
            <person name="Rainey F.A."/>
            <person name="Moe W.M."/>
        </authorList>
    </citation>
    <scope>NUCLEOTIDE SEQUENCE [LARGE SCALE GENOMIC DNA]</scope>
    <source>
        <strain evidence="2 3">IP3-3</strain>
    </source>
</reference>
<dbReference type="InterPro" id="IPR000868">
    <property type="entry name" value="Isochorismatase-like_dom"/>
</dbReference>
<sequence length="179" mass="19721">MLKLENSLLLIIDVQEKLFSVIHEREILLSNLLKLVKGINILNVPIIFTEQNPAGLGKTLSEITELISSAGAPVKFSFSCCGETEIINQIRTSKRNQILVCGIEAHICVYQTSLDLLSGGYEVHLVSDCVSSRSAQNRELALRRLEREGVKVSGVEMALFELLQTAKAPQFKAISALVK</sequence>
<dbReference type="OrthoDB" id="9789777at2"/>
<dbReference type="STRING" id="1217799.DEALK_16280"/>